<evidence type="ECO:0000313" key="3">
    <source>
        <dbReference type="Proteomes" id="UP000198668"/>
    </source>
</evidence>
<dbReference type="Proteomes" id="UP000198668">
    <property type="component" value="Unassembled WGS sequence"/>
</dbReference>
<organism evidence="2 3">
    <name type="scientific">Pisciglobus halotolerans</name>
    <dbReference type="NCBI Taxonomy" id="745365"/>
    <lineage>
        <taxon>Bacteria</taxon>
        <taxon>Bacillati</taxon>
        <taxon>Bacillota</taxon>
        <taxon>Bacilli</taxon>
        <taxon>Lactobacillales</taxon>
        <taxon>Carnobacteriaceae</taxon>
    </lineage>
</organism>
<name>A0A1I3D8K0_9LACT</name>
<keyword evidence="1" id="KW-0812">Transmembrane</keyword>
<feature type="transmembrane region" description="Helical" evidence="1">
    <location>
        <begin position="29"/>
        <end position="47"/>
    </location>
</feature>
<gene>
    <name evidence="2" type="ORF">SAMN04489868_13115</name>
</gene>
<keyword evidence="1" id="KW-1133">Transmembrane helix</keyword>
<dbReference type="EMBL" id="FOQE01000031">
    <property type="protein sequence ID" value="SFH83042.1"/>
    <property type="molecule type" value="Genomic_DNA"/>
</dbReference>
<keyword evidence="3" id="KW-1185">Reference proteome</keyword>
<proteinExistence type="predicted"/>
<reference evidence="2 3" key="1">
    <citation type="submission" date="2016-10" db="EMBL/GenBank/DDBJ databases">
        <authorList>
            <person name="de Groot N.N."/>
        </authorList>
    </citation>
    <scope>NUCLEOTIDE SEQUENCE [LARGE SCALE GENOMIC DNA]</scope>
    <source>
        <strain evidence="2 3">DSM 27630</strain>
    </source>
</reference>
<accession>A0A1I3D8K0</accession>
<dbReference type="AlphaFoldDB" id="A0A1I3D8K0"/>
<protein>
    <submittedName>
        <fullName evidence="2">Uncharacterized protein</fullName>
    </submittedName>
</protein>
<evidence type="ECO:0000256" key="1">
    <source>
        <dbReference type="SAM" id="Phobius"/>
    </source>
</evidence>
<evidence type="ECO:0000313" key="2">
    <source>
        <dbReference type="EMBL" id="SFH83042.1"/>
    </source>
</evidence>
<feature type="transmembrane region" description="Helical" evidence="1">
    <location>
        <begin position="5"/>
        <end position="23"/>
    </location>
</feature>
<keyword evidence="1" id="KW-0472">Membrane</keyword>
<dbReference type="RefSeq" id="WP_177186222.1">
    <property type="nucleotide sequence ID" value="NZ_FOQE01000031.1"/>
</dbReference>
<sequence>MNNKIMRIIIGVIWLVGGVITAVNGNMEWWFSVLFFLFGVLFIYSAFKNSNGK</sequence>